<dbReference type="InterPro" id="IPR018060">
    <property type="entry name" value="HTH_AraC"/>
</dbReference>
<dbReference type="SMART" id="SM00342">
    <property type="entry name" value="HTH_ARAC"/>
    <property type="match status" value="1"/>
</dbReference>
<dbReference type="PANTHER" id="PTHR46796">
    <property type="entry name" value="HTH-TYPE TRANSCRIPTIONAL ACTIVATOR RHAS-RELATED"/>
    <property type="match status" value="1"/>
</dbReference>
<dbReference type="GO" id="GO:0043565">
    <property type="term" value="F:sequence-specific DNA binding"/>
    <property type="evidence" value="ECO:0007669"/>
    <property type="project" value="InterPro"/>
</dbReference>
<organism evidence="5 6">
    <name type="scientific">Actinophytocola algeriensis</name>
    <dbReference type="NCBI Taxonomy" id="1768010"/>
    <lineage>
        <taxon>Bacteria</taxon>
        <taxon>Bacillati</taxon>
        <taxon>Actinomycetota</taxon>
        <taxon>Actinomycetes</taxon>
        <taxon>Pseudonocardiales</taxon>
        <taxon>Pseudonocardiaceae</taxon>
    </lineage>
</organism>
<dbReference type="InterPro" id="IPR050204">
    <property type="entry name" value="AraC_XylS_family_regulators"/>
</dbReference>
<reference evidence="5 6" key="1">
    <citation type="submission" date="2020-08" db="EMBL/GenBank/DDBJ databases">
        <title>Genomic Encyclopedia of Type Strains, Phase III (KMG-III): the genomes of soil and plant-associated and newly described type strains.</title>
        <authorList>
            <person name="Whitman W."/>
        </authorList>
    </citation>
    <scope>NUCLEOTIDE SEQUENCE [LARGE SCALE GENOMIC DNA]</scope>
    <source>
        <strain evidence="5 6">CECT 8960</strain>
    </source>
</reference>
<dbReference type="EMBL" id="JACHJQ010000009">
    <property type="protein sequence ID" value="MBB4911110.1"/>
    <property type="molecule type" value="Genomic_DNA"/>
</dbReference>
<dbReference type="GO" id="GO:0003700">
    <property type="term" value="F:DNA-binding transcription factor activity"/>
    <property type="evidence" value="ECO:0007669"/>
    <property type="project" value="InterPro"/>
</dbReference>
<sequence length="229" mass="24189">MGTHVVPDELRPWVAGIDVAAASGVDAVDVPDHATTLVVRTVPGLPREVIVMGPRTRAAYHVADPGPSCVRVRLRAGRAKALLSRPVRDLADRAVPVGALPGLDVDGLIEDPVGALAAAFAGRRVDDDLVAEAADLLADEGVAATARRLHVSERRLRVLFADGVGLSPKHFARINRVRTVLASEGRWADVAAGAGYYDQSHMTSEFRHLMGVPPAAFAAGRRPAARRCG</sequence>
<evidence type="ECO:0000256" key="2">
    <source>
        <dbReference type="ARBA" id="ARBA00023125"/>
    </source>
</evidence>
<keyword evidence="3" id="KW-0804">Transcription</keyword>
<evidence type="ECO:0000259" key="4">
    <source>
        <dbReference type="PROSITE" id="PS01124"/>
    </source>
</evidence>
<dbReference type="Pfam" id="PF12833">
    <property type="entry name" value="HTH_18"/>
    <property type="match status" value="1"/>
</dbReference>
<protein>
    <submittedName>
        <fullName evidence="5">AraC-like DNA-binding protein</fullName>
    </submittedName>
</protein>
<feature type="domain" description="HTH araC/xylS-type" evidence="4">
    <location>
        <begin position="142"/>
        <end position="220"/>
    </location>
</feature>
<comment type="caution">
    <text evidence="5">The sequence shown here is derived from an EMBL/GenBank/DDBJ whole genome shotgun (WGS) entry which is preliminary data.</text>
</comment>
<gene>
    <name evidence="5" type="ORF">FHR82_007370</name>
</gene>
<keyword evidence="6" id="KW-1185">Reference proteome</keyword>
<evidence type="ECO:0000256" key="1">
    <source>
        <dbReference type="ARBA" id="ARBA00023015"/>
    </source>
</evidence>
<dbReference type="SUPFAM" id="SSF46689">
    <property type="entry name" value="Homeodomain-like"/>
    <property type="match status" value="1"/>
</dbReference>
<dbReference type="Gene3D" id="1.10.10.60">
    <property type="entry name" value="Homeodomain-like"/>
    <property type="match status" value="1"/>
</dbReference>
<dbReference type="InterPro" id="IPR009057">
    <property type="entry name" value="Homeodomain-like_sf"/>
</dbReference>
<evidence type="ECO:0000256" key="3">
    <source>
        <dbReference type="ARBA" id="ARBA00023163"/>
    </source>
</evidence>
<dbReference type="PROSITE" id="PS01124">
    <property type="entry name" value="HTH_ARAC_FAMILY_2"/>
    <property type="match status" value="1"/>
</dbReference>
<dbReference type="Proteomes" id="UP000520767">
    <property type="component" value="Unassembled WGS sequence"/>
</dbReference>
<evidence type="ECO:0000313" key="6">
    <source>
        <dbReference type="Proteomes" id="UP000520767"/>
    </source>
</evidence>
<keyword evidence="1" id="KW-0805">Transcription regulation</keyword>
<dbReference type="RefSeq" id="WP_184815153.1">
    <property type="nucleotide sequence ID" value="NZ_JACHJQ010000009.1"/>
</dbReference>
<accession>A0A7W7QCN3</accession>
<name>A0A7W7QCN3_9PSEU</name>
<keyword evidence="2 5" id="KW-0238">DNA-binding</keyword>
<proteinExistence type="predicted"/>
<dbReference type="AlphaFoldDB" id="A0A7W7QCN3"/>
<evidence type="ECO:0000313" key="5">
    <source>
        <dbReference type="EMBL" id="MBB4911110.1"/>
    </source>
</evidence>